<protein>
    <recommendedName>
        <fullName evidence="4">ABC transporter permease</fullName>
    </recommendedName>
</protein>
<dbReference type="Pfam" id="PF05975">
    <property type="entry name" value="EcsB"/>
    <property type="match status" value="1"/>
</dbReference>
<reference evidence="2 3" key="1">
    <citation type="submission" date="2016-03" db="EMBL/GenBank/DDBJ databases">
        <title>Comparison of Bacillus endophyticus and B. anthracis characteristics using whole genome sequence analysis and microbiological techniques.</title>
        <authorList>
            <person name="Lekota K.E."/>
            <person name="Mafofo J."/>
            <person name="Rees J."/>
            <person name="Muchadeyi F.C."/>
            <person name="Madoroba E."/>
            <person name="Van Heerden H."/>
        </authorList>
    </citation>
    <scope>NUCLEOTIDE SEQUENCE [LARGE SCALE GENOMIC DNA]</scope>
    <source>
        <strain evidence="2 3">3631_10C</strain>
    </source>
</reference>
<dbReference type="AlphaFoldDB" id="A0AAX1Q388"/>
<feature type="transmembrane region" description="Helical" evidence="1">
    <location>
        <begin position="103"/>
        <end position="127"/>
    </location>
</feature>
<dbReference type="Proteomes" id="UP000250174">
    <property type="component" value="Unassembled WGS sequence"/>
</dbReference>
<name>A0AAX1Q388_9BACI</name>
<organism evidence="2 3">
    <name type="scientific">Priestia endophytica</name>
    <dbReference type="NCBI Taxonomy" id="135735"/>
    <lineage>
        <taxon>Bacteria</taxon>
        <taxon>Bacillati</taxon>
        <taxon>Bacillota</taxon>
        <taxon>Bacilli</taxon>
        <taxon>Bacillales</taxon>
        <taxon>Bacillaceae</taxon>
        <taxon>Priestia</taxon>
    </lineage>
</organism>
<proteinExistence type="predicted"/>
<dbReference type="GO" id="GO:0016020">
    <property type="term" value="C:membrane"/>
    <property type="evidence" value="ECO:0007669"/>
    <property type="project" value="InterPro"/>
</dbReference>
<dbReference type="PIRSF" id="PIRSF037259">
    <property type="entry name" value="EcsB_ABC"/>
    <property type="match status" value="1"/>
</dbReference>
<sequence length="407" mass="48284">MAMNDINALWRQRFKENAKEIRRYGRYILNDHLKYILIFFILIGAYYYQQFLEGLPENFNGAPFIAIVVAFFLTRGTVYTFFKHGDLVFLLPMEKRLSSYIRNSFWLTYMIQFYVLLIVVGVLAPLYLAMGNNTFKNVLFILLILTIVKGLNLFMTWAISRYPEKGIHVYSVVFRYILNALISYFLFVDAHPLFWIATFFILLILTAYFYNDTKKRPFYWEGLISLEEKRMMLFYRLANSFTDIPNVGDEPKRRRYLDVLVQFIPYKQNETYHHLYARTFLRAGGYLGLVIRLTFVGAFCLYFLPFTLGNIVTVLLFVYMTAIQLMPLWKHHHYKIWINLYPISEKVKEATFLRFFFIILAGQAFALSVLLGVFHTPLAGILAFISSLIVFYLFTYQYVRAKMRKKR</sequence>
<evidence type="ECO:0000256" key="1">
    <source>
        <dbReference type="SAM" id="Phobius"/>
    </source>
</evidence>
<feature type="transmembrane region" description="Helical" evidence="1">
    <location>
        <begin position="167"/>
        <end position="187"/>
    </location>
</feature>
<feature type="transmembrane region" description="Helical" evidence="1">
    <location>
        <begin position="193"/>
        <end position="210"/>
    </location>
</feature>
<feature type="transmembrane region" description="Helical" evidence="1">
    <location>
        <begin position="310"/>
        <end position="329"/>
    </location>
</feature>
<feature type="transmembrane region" description="Helical" evidence="1">
    <location>
        <begin position="139"/>
        <end position="160"/>
    </location>
</feature>
<dbReference type="InterPro" id="IPR010288">
    <property type="entry name" value="EcsB_ABC"/>
</dbReference>
<keyword evidence="1" id="KW-1133">Transmembrane helix</keyword>
<dbReference type="EMBL" id="LVYK01000059">
    <property type="protein sequence ID" value="RAS72446.1"/>
    <property type="molecule type" value="Genomic_DNA"/>
</dbReference>
<evidence type="ECO:0000313" key="2">
    <source>
        <dbReference type="EMBL" id="RAS72446.1"/>
    </source>
</evidence>
<feature type="transmembrane region" description="Helical" evidence="1">
    <location>
        <begin position="380"/>
        <end position="399"/>
    </location>
</feature>
<feature type="transmembrane region" description="Helical" evidence="1">
    <location>
        <begin position="350"/>
        <end position="374"/>
    </location>
</feature>
<evidence type="ECO:0008006" key="4">
    <source>
        <dbReference type="Google" id="ProtNLM"/>
    </source>
</evidence>
<feature type="transmembrane region" description="Helical" evidence="1">
    <location>
        <begin position="32"/>
        <end position="49"/>
    </location>
</feature>
<accession>A0AAX1Q388</accession>
<keyword evidence="1" id="KW-0472">Membrane</keyword>
<feature type="transmembrane region" description="Helical" evidence="1">
    <location>
        <begin position="61"/>
        <end position="82"/>
    </location>
</feature>
<keyword evidence="1" id="KW-0812">Transmembrane</keyword>
<feature type="transmembrane region" description="Helical" evidence="1">
    <location>
        <begin position="283"/>
        <end position="304"/>
    </location>
</feature>
<evidence type="ECO:0000313" key="3">
    <source>
        <dbReference type="Proteomes" id="UP000250174"/>
    </source>
</evidence>
<comment type="caution">
    <text evidence="2">The sequence shown here is derived from an EMBL/GenBank/DDBJ whole genome shotgun (WGS) entry which is preliminary data.</text>
</comment>
<gene>
    <name evidence="2" type="ORF">A3864_25645</name>
</gene>